<comment type="caution">
    <text evidence="5">The sequence shown here is derived from an EMBL/GenBank/DDBJ whole genome shotgun (WGS) entry which is preliminary data.</text>
</comment>
<name>A0A1J4V2M6_9BACT</name>
<evidence type="ECO:0000256" key="1">
    <source>
        <dbReference type="ARBA" id="ARBA00023015"/>
    </source>
</evidence>
<dbReference type="EMBL" id="MNVN01000022">
    <property type="protein sequence ID" value="OIO30227.1"/>
    <property type="molecule type" value="Genomic_DNA"/>
</dbReference>
<dbReference type="Gene3D" id="1.10.1740.10">
    <property type="match status" value="1"/>
</dbReference>
<evidence type="ECO:0000256" key="3">
    <source>
        <dbReference type="ARBA" id="ARBA00023163"/>
    </source>
</evidence>
<dbReference type="Pfam" id="PF04542">
    <property type="entry name" value="Sigma70_r2"/>
    <property type="match status" value="1"/>
</dbReference>
<accession>A0A1J4V2M6</accession>
<gene>
    <name evidence="5" type="ORF">AUJ77_03785</name>
</gene>
<protein>
    <recommendedName>
        <fullName evidence="4">RNA polymerase sigma-70 region 2 domain-containing protein</fullName>
    </recommendedName>
</protein>
<evidence type="ECO:0000259" key="4">
    <source>
        <dbReference type="Pfam" id="PF04542"/>
    </source>
</evidence>
<dbReference type="GO" id="GO:0006352">
    <property type="term" value="P:DNA-templated transcription initiation"/>
    <property type="evidence" value="ECO:0007669"/>
    <property type="project" value="InterPro"/>
</dbReference>
<dbReference type="InterPro" id="IPR013325">
    <property type="entry name" value="RNA_pol_sigma_r2"/>
</dbReference>
<dbReference type="AlphaFoldDB" id="A0A1J4V2M6"/>
<keyword evidence="2" id="KW-0731">Sigma factor</keyword>
<keyword evidence="1" id="KW-0805">Transcription regulation</keyword>
<evidence type="ECO:0000313" key="6">
    <source>
        <dbReference type="Proteomes" id="UP000181992"/>
    </source>
</evidence>
<dbReference type="GO" id="GO:0016987">
    <property type="term" value="F:sigma factor activity"/>
    <property type="evidence" value="ECO:0007669"/>
    <property type="project" value="UniProtKB-KW"/>
</dbReference>
<organism evidence="5 6">
    <name type="scientific">Candidatus Nomurabacteria bacterium CG1_02_43_90</name>
    <dbReference type="NCBI Taxonomy" id="1805281"/>
    <lineage>
        <taxon>Bacteria</taxon>
        <taxon>Candidatus Nomuraibacteriota</taxon>
    </lineage>
</organism>
<evidence type="ECO:0000313" key="5">
    <source>
        <dbReference type="EMBL" id="OIO30227.1"/>
    </source>
</evidence>
<dbReference type="InterPro" id="IPR007627">
    <property type="entry name" value="RNA_pol_sigma70_r2"/>
</dbReference>
<feature type="domain" description="RNA polymerase sigma-70 region 2" evidence="4">
    <location>
        <begin position="30"/>
        <end position="94"/>
    </location>
</feature>
<dbReference type="PANTHER" id="PTHR43133">
    <property type="entry name" value="RNA POLYMERASE ECF-TYPE SIGMA FACTO"/>
    <property type="match status" value="1"/>
</dbReference>
<dbReference type="PANTHER" id="PTHR43133:SF51">
    <property type="entry name" value="RNA POLYMERASE SIGMA FACTOR"/>
    <property type="match status" value="1"/>
</dbReference>
<dbReference type="STRING" id="1805281.AUJ77_03785"/>
<dbReference type="NCBIfam" id="TIGR02937">
    <property type="entry name" value="sigma70-ECF"/>
    <property type="match status" value="1"/>
</dbReference>
<proteinExistence type="predicted"/>
<reference evidence="5 6" key="1">
    <citation type="journal article" date="2016" name="Environ. Microbiol.">
        <title>Genomic resolution of a cold subsurface aquifer community provides metabolic insights for novel microbes adapted to high CO concentrations.</title>
        <authorList>
            <person name="Probst A.J."/>
            <person name="Castelle C.J."/>
            <person name="Singh A."/>
            <person name="Brown C.T."/>
            <person name="Anantharaman K."/>
            <person name="Sharon I."/>
            <person name="Hug L.A."/>
            <person name="Burstein D."/>
            <person name="Emerson J.B."/>
            <person name="Thomas B.C."/>
            <person name="Banfield J.F."/>
        </authorList>
    </citation>
    <scope>NUCLEOTIDE SEQUENCE [LARGE SCALE GENOMIC DNA]</scope>
    <source>
        <strain evidence="5">CG1_02_43_90</strain>
    </source>
</reference>
<dbReference type="InterPro" id="IPR014284">
    <property type="entry name" value="RNA_pol_sigma-70_dom"/>
</dbReference>
<dbReference type="SUPFAM" id="SSF88946">
    <property type="entry name" value="Sigma2 domain of RNA polymerase sigma factors"/>
    <property type="match status" value="1"/>
</dbReference>
<dbReference type="InterPro" id="IPR039425">
    <property type="entry name" value="RNA_pol_sigma-70-like"/>
</dbReference>
<keyword evidence="3" id="KW-0804">Transcription</keyword>
<sequence length="159" mass="19078">MTAPPNLENEKDLLISIIAGNMDSFETMLHYYEKPIWNHLRRITGNNDNASDLLQETFLKVYRNRKRIAPENNFKNWVYRIATNTAYDFLRKKRHIIEISLYANEGSETILPELAYLELKKKYLLTIWKRLSSRFLFTIEQFFSYITERGSLMRKLRSF</sequence>
<evidence type="ECO:0000256" key="2">
    <source>
        <dbReference type="ARBA" id="ARBA00023082"/>
    </source>
</evidence>
<dbReference type="Proteomes" id="UP000181992">
    <property type="component" value="Unassembled WGS sequence"/>
</dbReference>